<dbReference type="EMBL" id="BONR01000004">
    <property type="protein sequence ID" value="GIG55256.1"/>
    <property type="molecule type" value="Genomic_DNA"/>
</dbReference>
<dbReference type="GO" id="GO:0016853">
    <property type="term" value="F:isomerase activity"/>
    <property type="evidence" value="ECO:0007669"/>
    <property type="project" value="TreeGrafter"/>
</dbReference>
<dbReference type="SUPFAM" id="SSF54506">
    <property type="entry name" value="Diaminopimelate epimerase-like"/>
    <property type="match status" value="1"/>
</dbReference>
<keyword evidence="3" id="KW-1185">Reference proteome</keyword>
<dbReference type="PANTHER" id="PTHR13774:SF32">
    <property type="entry name" value="ANTISENSE-ENHANCING SEQUENCE 1"/>
    <property type="match status" value="1"/>
</dbReference>
<dbReference type="PANTHER" id="PTHR13774">
    <property type="entry name" value="PHENAZINE BIOSYNTHESIS PROTEIN"/>
    <property type="match status" value="1"/>
</dbReference>
<dbReference type="Proteomes" id="UP000652354">
    <property type="component" value="Unassembled WGS sequence"/>
</dbReference>
<name>A0A919UKG8_9MICO</name>
<dbReference type="PIRSF" id="PIRSF016184">
    <property type="entry name" value="PhzC_PhzF"/>
    <property type="match status" value="1"/>
</dbReference>
<sequence length="283" mass="29754">MTALQFRQVDVFGADPYTGNPVAVVLGADGLSTEQMARISAWTNLSECTFVLEPTEPDADYRVRIFSLTNELPFAGHPTLGTARAWLDAGGQPHSEGVVIQECGAGLVPIRVSGEQLAFAAPPRIRSGAVSSEDLEKACRLLRIAPAEVLDAAWADNGPGWVGLLLKDADAVLALDPDLSPQPGLVMVGVAGLHADADPGVADVEVRTFFNDTDGPLREDPITGSFNASLAQWLTESGRLAAPYVARQGTMLDRQGRVTVSGSDGELWIGGLTHVAVTGTIDA</sequence>
<dbReference type="GO" id="GO:0005737">
    <property type="term" value="C:cytoplasm"/>
    <property type="evidence" value="ECO:0007669"/>
    <property type="project" value="TreeGrafter"/>
</dbReference>
<dbReference type="Pfam" id="PF02567">
    <property type="entry name" value="PhzC-PhzF"/>
    <property type="match status" value="1"/>
</dbReference>
<dbReference type="NCBIfam" id="TIGR00654">
    <property type="entry name" value="PhzF_family"/>
    <property type="match status" value="1"/>
</dbReference>
<accession>A0A919UKG8</accession>
<proteinExistence type="predicted"/>
<protein>
    <submittedName>
        <fullName evidence="2">Phenazine biosynthesis protein PhzF</fullName>
    </submittedName>
</protein>
<evidence type="ECO:0000313" key="3">
    <source>
        <dbReference type="Proteomes" id="UP000652354"/>
    </source>
</evidence>
<dbReference type="Gene3D" id="3.10.310.10">
    <property type="entry name" value="Diaminopimelate Epimerase, Chain A, domain 1"/>
    <property type="match status" value="2"/>
</dbReference>
<dbReference type="AlphaFoldDB" id="A0A919UKG8"/>
<feature type="active site" evidence="1">
    <location>
        <position position="47"/>
    </location>
</feature>
<gene>
    <name evidence="2" type="primary">phzC</name>
    <name evidence="2" type="ORF">Dac01nite_20080</name>
</gene>
<organism evidence="2 3">
    <name type="scientific">Demequina activiva</name>
    <dbReference type="NCBI Taxonomy" id="1582364"/>
    <lineage>
        <taxon>Bacteria</taxon>
        <taxon>Bacillati</taxon>
        <taxon>Actinomycetota</taxon>
        <taxon>Actinomycetes</taxon>
        <taxon>Micrococcales</taxon>
        <taxon>Demequinaceae</taxon>
        <taxon>Demequina</taxon>
    </lineage>
</organism>
<dbReference type="InterPro" id="IPR003719">
    <property type="entry name" value="Phenazine_PhzF-like"/>
</dbReference>
<evidence type="ECO:0000313" key="2">
    <source>
        <dbReference type="EMBL" id="GIG55256.1"/>
    </source>
</evidence>
<dbReference type="RefSeq" id="WP_203656558.1">
    <property type="nucleotide sequence ID" value="NZ_BONR01000004.1"/>
</dbReference>
<evidence type="ECO:0000256" key="1">
    <source>
        <dbReference type="PIRSR" id="PIRSR016184-1"/>
    </source>
</evidence>
<reference evidence="2" key="1">
    <citation type="submission" date="2021-01" db="EMBL/GenBank/DDBJ databases">
        <title>Whole genome shotgun sequence of Demequina activiva NBRC 110675.</title>
        <authorList>
            <person name="Komaki H."/>
            <person name="Tamura T."/>
        </authorList>
    </citation>
    <scope>NUCLEOTIDE SEQUENCE</scope>
    <source>
        <strain evidence="2">NBRC 110675</strain>
    </source>
</reference>
<comment type="caution">
    <text evidence="2">The sequence shown here is derived from an EMBL/GenBank/DDBJ whole genome shotgun (WGS) entry which is preliminary data.</text>
</comment>